<evidence type="ECO:0000313" key="3">
    <source>
        <dbReference type="Proteomes" id="UP000286931"/>
    </source>
</evidence>
<name>A0A401YDL6_9ACTN</name>
<protein>
    <submittedName>
        <fullName evidence="2">Uncharacterized protein</fullName>
    </submittedName>
</protein>
<dbReference type="AlphaFoldDB" id="A0A401YDL6"/>
<evidence type="ECO:0000256" key="1">
    <source>
        <dbReference type="SAM" id="MobiDB-lite"/>
    </source>
</evidence>
<feature type="region of interest" description="Disordered" evidence="1">
    <location>
        <begin position="121"/>
        <end position="143"/>
    </location>
</feature>
<gene>
    <name evidence="2" type="ORF">EHYA_00336</name>
</gene>
<evidence type="ECO:0000313" key="2">
    <source>
        <dbReference type="EMBL" id="GCD92697.1"/>
    </source>
</evidence>
<comment type="caution">
    <text evidence="2">The sequence shown here is derived from an EMBL/GenBank/DDBJ whole genome shotgun (WGS) entry which is preliminary data.</text>
</comment>
<dbReference type="OrthoDB" id="3541981at2"/>
<organism evidence="2 3">
    <name type="scientific">Embleya hyalina</name>
    <dbReference type="NCBI Taxonomy" id="516124"/>
    <lineage>
        <taxon>Bacteria</taxon>
        <taxon>Bacillati</taxon>
        <taxon>Actinomycetota</taxon>
        <taxon>Actinomycetes</taxon>
        <taxon>Kitasatosporales</taxon>
        <taxon>Streptomycetaceae</taxon>
        <taxon>Embleya</taxon>
    </lineage>
</organism>
<reference evidence="2 3" key="1">
    <citation type="submission" date="2018-12" db="EMBL/GenBank/DDBJ databases">
        <title>Draft genome sequence of Embleya hyalina NBRC 13850T.</title>
        <authorList>
            <person name="Komaki H."/>
            <person name="Hosoyama A."/>
            <person name="Kimura A."/>
            <person name="Ichikawa N."/>
            <person name="Tamura T."/>
        </authorList>
    </citation>
    <scope>NUCLEOTIDE SEQUENCE [LARGE SCALE GENOMIC DNA]</scope>
    <source>
        <strain evidence="2 3">NBRC 13850</strain>
    </source>
</reference>
<accession>A0A401YDL6</accession>
<proteinExistence type="predicted"/>
<keyword evidence="3" id="KW-1185">Reference proteome</keyword>
<dbReference type="Proteomes" id="UP000286931">
    <property type="component" value="Unassembled WGS sequence"/>
</dbReference>
<sequence>MSTRCPVCAAAVVPIVYGMPAAPLRERARAGEVRLGGCVVWPDRPRWWCRACDVKLRNEEDGTWTRVVAELGVLGMREGPDRFVIGRDRTGHTLSVPADWEFVAPVHAVLERIEPGHWRVSRPTSATADGVTTLRRGRTSRPLDPGEEVVIDDRVASALAVTDVAGARRIDVEWTVFR</sequence>
<dbReference type="EMBL" id="BIFH01000013">
    <property type="protein sequence ID" value="GCD92697.1"/>
    <property type="molecule type" value="Genomic_DNA"/>
</dbReference>